<organism evidence="11">
    <name type="scientific">Drosophila grimshawi</name>
    <name type="common">Hawaiian fruit fly</name>
    <name type="synonym">Idiomyia grimshawi</name>
    <dbReference type="NCBI Taxonomy" id="7222"/>
    <lineage>
        <taxon>Eukaryota</taxon>
        <taxon>Metazoa</taxon>
        <taxon>Ecdysozoa</taxon>
        <taxon>Arthropoda</taxon>
        <taxon>Hexapoda</taxon>
        <taxon>Insecta</taxon>
        <taxon>Pterygota</taxon>
        <taxon>Neoptera</taxon>
        <taxon>Endopterygota</taxon>
        <taxon>Diptera</taxon>
        <taxon>Brachycera</taxon>
        <taxon>Muscomorpha</taxon>
        <taxon>Ephydroidea</taxon>
        <taxon>Drosophilidae</taxon>
        <taxon>Drosophila</taxon>
        <taxon>Hawaiian Drosophila</taxon>
    </lineage>
</organism>
<feature type="compositionally biased region" description="Polar residues" evidence="8">
    <location>
        <begin position="223"/>
        <end position="234"/>
    </location>
</feature>
<evidence type="ECO:0000256" key="5">
    <source>
        <dbReference type="ARBA" id="ARBA00022776"/>
    </source>
</evidence>
<dbReference type="KEGG" id="dgr:6567348"/>
<keyword evidence="4" id="KW-0132">Cell division</keyword>
<dbReference type="Pfam" id="PF09666">
    <property type="entry name" value="Sororin_middle"/>
    <property type="match status" value="1"/>
</dbReference>
<dbReference type="eggNOG" id="ENOG502TJUP">
    <property type="taxonomic scope" value="Eukaryota"/>
</dbReference>
<evidence type="ECO:0000313" key="10">
    <source>
        <dbReference type="EMBL" id="EDV94567.1"/>
    </source>
</evidence>
<dbReference type="GO" id="GO:0060438">
    <property type="term" value="P:trachea development"/>
    <property type="evidence" value="ECO:0007669"/>
    <property type="project" value="EnsemblMetazoa"/>
</dbReference>
<keyword evidence="3" id="KW-0158">Chromosome</keyword>
<keyword evidence="11" id="KW-1185">Reference proteome</keyword>
<sequence>MCTVPTKQAKVRGGVPVNVTTVVASKPRAPRFFHRDQPPSRTRSSVTRNVYEFLSQSQIEDNEVKDPAADIIKQMVKDGKACVMKRCKGKMRARPVRKKVRPVGRRRQCLMRSIGEKQQENVKNVKAVVPPIEQPMSPIYELQIDSSDDDENEPNDLVHLEMPAQVHAAQPPKQALPEGAYSPLARSMLLNQTKNKQNTHESLDRRRDLLDIAKKFISTPMNRKSITHSTSTFSPIDLDKSNNDRRTAAAAGSSSPWRVPDELRMPNTFVFGLNTSQLPSYSSDFIRSRPLVYVPDALEPEPEPEPIEEETILPDANEQSVNLASNDSNGENVPPAKETIVELPMTSMVPSEGQENENLENFVQLPNPRRTLQHRSPLKDINILEVVMLPSWKKNVPDPKTPTRESMVRNQVHFEHSIENISPGNLSSRPALLQRQKNSNLFGFEDFLDDDDEQPTSSHGQNQDVTLYEKLQRLNRLRPADKELPQVSKTPMHYDYDDLEAHQPRQRNIKEMFCSTMIGTPAPCRPSIDESVSLFKDIDEPDTTFDEKKPRRTYVRERVKRKRKPRVHVLFIESGESDSEDNEQDSKEKSSDSPAKAMPPQKRPRKDVVHEAKLKQFITSFNQECAEVEKFPLIVE</sequence>
<dbReference type="GO" id="GO:0043066">
    <property type="term" value="P:negative regulation of apoptotic process"/>
    <property type="evidence" value="ECO:0007669"/>
    <property type="project" value="EnsemblMetazoa"/>
</dbReference>
<evidence type="ECO:0000256" key="2">
    <source>
        <dbReference type="ARBA" id="ARBA00004286"/>
    </source>
</evidence>
<accession>B4JS27</accession>
<evidence type="ECO:0000313" key="11">
    <source>
        <dbReference type="Proteomes" id="UP000001070"/>
    </source>
</evidence>
<dbReference type="InterPro" id="IPR057261">
    <property type="entry name" value="Sororin-like_M"/>
</dbReference>
<feature type="region of interest" description="Disordered" evidence="8">
    <location>
        <begin position="223"/>
        <end position="259"/>
    </location>
</feature>
<proteinExistence type="predicted"/>
<dbReference type="Proteomes" id="UP000001070">
    <property type="component" value="Unassembled WGS sequence"/>
</dbReference>
<evidence type="ECO:0000256" key="4">
    <source>
        <dbReference type="ARBA" id="ARBA00022618"/>
    </source>
</evidence>
<dbReference type="AlphaFoldDB" id="B4JS27"/>
<protein>
    <submittedName>
        <fullName evidence="10">GH18992</fullName>
    </submittedName>
</protein>
<dbReference type="EMBL" id="CH916373">
    <property type="protein sequence ID" value="EDV94567.1"/>
    <property type="molecule type" value="Genomic_DNA"/>
</dbReference>
<keyword evidence="6" id="KW-0539">Nucleus</keyword>
<feature type="domain" description="Sororin-like middle region" evidence="9">
    <location>
        <begin position="331"/>
        <end position="494"/>
    </location>
</feature>
<keyword evidence="7" id="KW-0131">Cell cycle</keyword>
<dbReference type="GO" id="GO:0007064">
    <property type="term" value="P:mitotic sister chromatid cohesion"/>
    <property type="evidence" value="ECO:0007669"/>
    <property type="project" value="EnsemblMetazoa"/>
</dbReference>
<dbReference type="GO" id="GO:0005634">
    <property type="term" value="C:nucleus"/>
    <property type="evidence" value="ECO:0007669"/>
    <property type="project" value="UniProtKB-SubCell"/>
</dbReference>
<dbReference type="OMA" id="NSTMYVP"/>
<evidence type="ECO:0000256" key="3">
    <source>
        <dbReference type="ARBA" id="ARBA00022454"/>
    </source>
</evidence>
<evidence type="ECO:0000256" key="8">
    <source>
        <dbReference type="SAM" id="MobiDB-lite"/>
    </source>
</evidence>
<evidence type="ECO:0000256" key="1">
    <source>
        <dbReference type="ARBA" id="ARBA00004123"/>
    </source>
</evidence>
<dbReference type="InParanoid" id="B4JS27"/>
<evidence type="ECO:0000256" key="6">
    <source>
        <dbReference type="ARBA" id="ARBA00023242"/>
    </source>
</evidence>
<evidence type="ECO:0000256" key="7">
    <source>
        <dbReference type="ARBA" id="ARBA00023306"/>
    </source>
</evidence>
<keyword evidence="5" id="KW-0498">Mitosis</keyword>
<dbReference type="FunCoup" id="B4JS27">
    <property type="interactions" value="40"/>
</dbReference>
<dbReference type="HOGENOM" id="CLU_021996_0_0_1"/>
<feature type="compositionally biased region" description="Polar residues" evidence="8">
    <location>
        <begin position="455"/>
        <end position="465"/>
    </location>
</feature>
<feature type="region of interest" description="Disordered" evidence="8">
    <location>
        <begin position="445"/>
        <end position="465"/>
    </location>
</feature>
<dbReference type="GO" id="GO:0051301">
    <property type="term" value="P:cell division"/>
    <property type="evidence" value="ECO:0007669"/>
    <property type="project" value="UniProtKB-KW"/>
</dbReference>
<dbReference type="GO" id="GO:0071478">
    <property type="term" value="P:cellular response to radiation"/>
    <property type="evidence" value="ECO:0007669"/>
    <property type="project" value="EnsemblMetazoa"/>
</dbReference>
<dbReference type="GO" id="GO:0007428">
    <property type="term" value="P:primary branching, open tracheal system"/>
    <property type="evidence" value="ECO:0007669"/>
    <property type="project" value="EnsemblMetazoa"/>
</dbReference>
<name>B4JS27_DROGR</name>
<gene>
    <name evidence="10" type="primary">Dgri\GH18992</name>
    <name evidence="10" type="ORF">Dgri_GH18992</name>
</gene>
<dbReference type="OrthoDB" id="8028148at2759"/>
<feature type="compositionally biased region" description="Basic and acidic residues" evidence="8">
    <location>
        <begin position="237"/>
        <end position="247"/>
    </location>
</feature>
<dbReference type="PhylomeDB" id="B4JS27"/>
<dbReference type="GO" id="GO:0007431">
    <property type="term" value="P:salivary gland development"/>
    <property type="evidence" value="ECO:0007669"/>
    <property type="project" value="EnsemblMetazoa"/>
</dbReference>
<comment type="subcellular location">
    <subcellularLocation>
        <location evidence="2">Chromosome</location>
    </subcellularLocation>
    <subcellularLocation>
        <location evidence="1">Nucleus</location>
    </subcellularLocation>
</comment>
<evidence type="ECO:0000259" key="9">
    <source>
        <dbReference type="Pfam" id="PF09666"/>
    </source>
</evidence>
<reference evidence="10 11" key="1">
    <citation type="journal article" date="2007" name="Nature">
        <title>Evolution of genes and genomes on the Drosophila phylogeny.</title>
        <authorList>
            <consortium name="Drosophila 12 Genomes Consortium"/>
            <person name="Clark A.G."/>
            <person name="Eisen M.B."/>
            <person name="Smith D.R."/>
            <person name="Bergman C.M."/>
            <person name="Oliver B."/>
            <person name="Markow T.A."/>
            <person name="Kaufman T.C."/>
            <person name="Kellis M."/>
            <person name="Gelbart W."/>
            <person name="Iyer V.N."/>
            <person name="Pollard D.A."/>
            <person name="Sackton T.B."/>
            <person name="Larracuente A.M."/>
            <person name="Singh N.D."/>
            <person name="Abad J.P."/>
            <person name="Abt D.N."/>
            <person name="Adryan B."/>
            <person name="Aguade M."/>
            <person name="Akashi H."/>
            <person name="Anderson W.W."/>
            <person name="Aquadro C.F."/>
            <person name="Ardell D.H."/>
            <person name="Arguello R."/>
            <person name="Artieri C.G."/>
            <person name="Barbash D.A."/>
            <person name="Barker D."/>
            <person name="Barsanti P."/>
            <person name="Batterham P."/>
            <person name="Batzoglou S."/>
            <person name="Begun D."/>
            <person name="Bhutkar A."/>
            <person name="Blanco E."/>
            <person name="Bosak S.A."/>
            <person name="Bradley R.K."/>
            <person name="Brand A.D."/>
            <person name="Brent M.R."/>
            <person name="Brooks A.N."/>
            <person name="Brown R.H."/>
            <person name="Butlin R.K."/>
            <person name="Caggese C."/>
            <person name="Calvi B.R."/>
            <person name="Bernardo de Carvalho A."/>
            <person name="Caspi A."/>
            <person name="Castrezana S."/>
            <person name="Celniker S.E."/>
            <person name="Chang J.L."/>
            <person name="Chapple C."/>
            <person name="Chatterji S."/>
            <person name="Chinwalla A."/>
            <person name="Civetta A."/>
            <person name="Clifton S.W."/>
            <person name="Comeron J.M."/>
            <person name="Costello J.C."/>
            <person name="Coyne J.A."/>
            <person name="Daub J."/>
            <person name="David R.G."/>
            <person name="Delcher A.L."/>
            <person name="Delehaunty K."/>
            <person name="Do C.B."/>
            <person name="Ebling H."/>
            <person name="Edwards K."/>
            <person name="Eickbush T."/>
            <person name="Evans J.D."/>
            <person name="Filipski A."/>
            <person name="Findeiss S."/>
            <person name="Freyhult E."/>
            <person name="Fulton L."/>
            <person name="Fulton R."/>
            <person name="Garcia A.C."/>
            <person name="Gardiner A."/>
            <person name="Garfield D.A."/>
            <person name="Garvin B.E."/>
            <person name="Gibson G."/>
            <person name="Gilbert D."/>
            <person name="Gnerre S."/>
            <person name="Godfrey J."/>
            <person name="Good R."/>
            <person name="Gotea V."/>
            <person name="Gravely B."/>
            <person name="Greenberg A.J."/>
            <person name="Griffiths-Jones S."/>
            <person name="Gross S."/>
            <person name="Guigo R."/>
            <person name="Gustafson E.A."/>
            <person name="Haerty W."/>
            <person name="Hahn M.W."/>
            <person name="Halligan D.L."/>
            <person name="Halpern A.L."/>
            <person name="Halter G.M."/>
            <person name="Han M.V."/>
            <person name="Heger A."/>
            <person name="Hillier L."/>
            <person name="Hinrichs A.S."/>
            <person name="Holmes I."/>
            <person name="Hoskins R.A."/>
            <person name="Hubisz M.J."/>
            <person name="Hultmark D."/>
            <person name="Huntley M.A."/>
            <person name="Jaffe D.B."/>
            <person name="Jagadeeshan S."/>
            <person name="Jeck W.R."/>
            <person name="Johnson J."/>
            <person name="Jones C.D."/>
            <person name="Jordan W.C."/>
            <person name="Karpen G.H."/>
            <person name="Kataoka E."/>
            <person name="Keightley P.D."/>
            <person name="Kheradpour P."/>
            <person name="Kirkness E.F."/>
            <person name="Koerich L.B."/>
            <person name="Kristiansen K."/>
            <person name="Kudrna D."/>
            <person name="Kulathinal R.J."/>
            <person name="Kumar S."/>
            <person name="Kwok R."/>
            <person name="Lander E."/>
            <person name="Langley C.H."/>
            <person name="Lapoint R."/>
            <person name="Lazzaro B.P."/>
            <person name="Lee S.J."/>
            <person name="Levesque L."/>
            <person name="Li R."/>
            <person name="Lin C.F."/>
            <person name="Lin M.F."/>
            <person name="Lindblad-Toh K."/>
            <person name="Llopart A."/>
            <person name="Long M."/>
            <person name="Low L."/>
            <person name="Lozovsky E."/>
            <person name="Lu J."/>
            <person name="Luo M."/>
            <person name="Machado C.A."/>
            <person name="Makalowski W."/>
            <person name="Marzo M."/>
            <person name="Matsuda M."/>
            <person name="Matzkin L."/>
            <person name="McAllister B."/>
            <person name="McBride C.S."/>
            <person name="McKernan B."/>
            <person name="McKernan K."/>
            <person name="Mendez-Lago M."/>
            <person name="Minx P."/>
            <person name="Mollenhauer M.U."/>
            <person name="Montooth K."/>
            <person name="Mount S.M."/>
            <person name="Mu X."/>
            <person name="Myers E."/>
            <person name="Negre B."/>
            <person name="Newfeld S."/>
            <person name="Nielsen R."/>
            <person name="Noor M.A."/>
            <person name="O'Grady P."/>
            <person name="Pachter L."/>
            <person name="Papaceit M."/>
            <person name="Parisi M.J."/>
            <person name="Parisi M."/>
            <person name="Parts L."/>
            <person name="Pedersen J.S."/>
            <person name="Pesole G."/>
            <person name="Phillippy A.M."/>
            <person name="Ponting C.P."/>
            <person name="Pop M."/>
            <person name="Porcelli D."/>
            <person name="Powell J.R."/>
            <person name="Prohaska S."/>
            <person name="Pruitt K."/>
            <person name="Puig M."/>
            <person name="Quesneville H."/>
            <person name="Ram K.R."/>
            <person name="Rand D."/>
            <person name="Rasmussen M.D."/>
            <person name="Reed L.K."/>
            <person name="Reenan R."/>
            <person name="Reily A."/>
            <person name="Remington K.A."/>
            <person name="Rieger T.T."/>
            <person name="Ritchie M.G."/>
            <person name="Robin C."/>
            <person name="Rogers Y.H."/>
            <person name="Rohde C."/>
            <person name="Rozas J."/>
            <person name="Rubenfield M.J."/>
            <person name="Ruiz A."/>
            <person name="Russo S."/>
            <person name="Salzberg S.L."/>
            <person name="Sanchez-Gracia A."/>
            <person name="Saranga D.J."/>
            <person name="Sato H."/>
            <person name="Schaeffer S.W."/>
            <person name="Schatz M.C."/>
            <person name="Schlenke T."/>
            <person name="Schwartz R."/>
            <person name="Segarra C."/>
            <person name="Singh R.S."/>
            <person name="Sirot L."/>
            <person name="Sirota M."/>
            <person name="Sisneros N.B."/>
            <person name="Smith C.D."/>
            <person name="Smith T.F."/>
            <person name="Spieth J."/>
            <person name="Stage D.E."/>
            <person name="Stark A."/>
            <person name="Stephan W."/>
            <person name="Strausberg R.L."/>
            <person name="Strempel S."/>
            <person name="Sturgill D."/>
            <person name="Sutton G."/>
            <person name="Sutton G.G."/>
            <person name="Tao W."/>
            <person name="Teichmann S."/>
            <person name="Tobari Y.N."/>
            <person name="Tomimura Y."/>
            <person name="Tsolas J.M."/>
            <person name="Valente V.L."/>
            <person name="Venter E."/>
            <person name="Venter J.C."/>
            <person name="Vicario S."/>
            <person name="Vieira F.G."/>
            <person name="Vilella A.J."/>
            <person name="Villasante A."/>
            <person name="Walenz B."/>
            <person name="Wang J."/>
            <person name="Wasserman M."/>
            <person name="Watts T."/>
            <person name="Wilson D."/>
            <person name="Wilson R.K."/>
            <person name="Wing R.A."/>
            <person name="Wolfner M.F."/>
            <person name="Wong A."/>
            <person name="Wong G.K."/>
            <person name="Wu C.I."/>
            <person name="Wu G."/>
            <person name="Yamamoto D."/>
            <person name="Yang H.P."/>
            <person name="Yang S.P."/>
            <person name="Yorke J.A."/>
            <person name="Yoshida K."/>
            <person name="Zdobnov E."/>
            <person name="Zhang P."/>
            <person name="Zhang Y."/>
            <person name="Zimin A.V."/>
            <person name="Baldwin J."/>
            <person name="Abdouelleil A."/>
            <person name="Abdulkadir J."/>
            <person name="Abebe A."/>
            <person name="Abera B."/>
            <person name="Abreu J."/>
            <person name="Acer S.C."/>
            <person name="Aftuck L."/>
            <person name="Alexander A."/>
            <person name="An P."/>
            <person name="Anderson E."/>
            <person name="Anderson S."/>
            <person name="Arachi H."/>
            <person name="Azer M."/>
            <person name="Bachantsang P."/>
            <person name="Barry A."/>
            <person name="Bayul T."/>
            <person name="Berlin A."/>
            <person name="Bessette D."/>
            <person name="Bloom T."/>
            <person name="Blye J."/>
            <person name="Boguslavskiy L."/>
            <person name="Bonnet C."/>
            <person name="Boukhgalter B."/>
            <person name="Bourzgui I."/>
            <person name="Brown A."/>
            <person name="Cahill P."/>
            <person name="Channer S."/>
            <person name="Cheshatsang Y."/>
            <person name="Chuda L."/>
            <person name="Citroen M."/>
            <person name="Collymore A."/>
            <person name="Cooke P."/>
            <person name="Costello M."/>
            <person name="D'Aco K."/>
            <person name="Daza R."/>
            <person name="De Haan G."/>
            <person name="DeGray S."/>
            <person name="DeMaso C."/>
            <person name="Dhargay N."/>
            <person name="Dooley K."/>
            <person name="Dooley E."/>
            <person name="Doricent M."/>
            <person name="Dorje P."/>
            <person name="Dorjee K."/>
            <person name="Dupes A."/>
            <person name="Elong R."/>
            <person name="Falk J."/>
            <person name="Farina A."/>
            <person name="Faro S."/>
            <person name="Ferguson D."/>
            <person name="Fisher S."/>
            <person name="Foley C.D."/>
            <person name="Franke A."/>
            <person name="Friedrich D."/>
            <person name="Gadbois L."/>
            <person name="Gearin G."/>
            <person name="Gearin C.R."/>
            <person name="Giannoukos G."/>
            <person name="Goode T."/>
            <person name="Graham J."/>
            <person name="Grandbois E."/>
            <person name="Grewal S."/>
            <person name="Gyaltsen K."/>
            <person name="Hafez N."/>
            <person name="Hagos B."/>
            <person name="Hall J."/>
            <person name="Henson C."/>
            <person name="Hollinger A."/>
            <person name="Honan T."/>
            <person name="Huard M.D."/>
            <person name="Hughes L."/>
            <person name="Hurhula B."/>
            <person name="Husby M.E."/>
            <person name="Kamat A."/>
            <person name="Kanga B."/>
            <person name="Kashin S."/>
            <person name="Khazanovich D."/>
            <person name="Kisner P."/>
            <person name="Lance K."/>
            <person name="Lara M."/>
            <person name="Lee W."/>
            <person name="Lennon N."/>
            <person name="Letendre F."/>
            <person name="LeVine R."/>
            <person name="Lipovsky A."/>
            <person name="Liu X."/>
            <person name="Liu J."/>
            <person name="Liu S."/>
            <person name="Lokyitsang T."/>
            <person name="Lokyitsang Y."/>
            <person name="Lubonja R."/>
            <person name="Lui A."/>
            <person name="MacDonald P."/>
            <person name="Magnisalis V."/>
            <person name="Maru K."/>
            <person name="Matthews C."/>
            <person name="McCusker W."/>
            <person name="McDonough S."/>
            <person name="Mehta T."/>
            <person name="Meldrim J."/>
            <person name="Meneus L."/>
            <person name="Mihai O."/>
            <person name="Mihalev A."/>
            <person name="Mihova T."/>
            <person name="Mittelman R."/>
            <person name="Mlenga V."/>
            <person name="Montmayeur A."/>
            <person name="Mulrain L."/>
            <person name="Navidi A."/>
            <person name="Naylor J."/>
            <person name="Negash T."/>
            <person name="Nguyen T."/>
            <person name="Nguyen N."/>
            <person name="Nicol R."/>
            <person name="Norbu C."/>
            <person name="Norbu N."/>
            <person name="Novod N."/>
            <person name="O'Neill B."/>
            <person name="Osman S."/>
            <person name="Markiewicz E."/>
            <person name="Oyono O.L."/>
            <person name="Patti C."/>
            <person name="Phunkhang P."/>
            <person name="Pierre F."/>
            <person name="Priest M."/>
            <person name="Raghuraman S."/>
            <person name="Rege F."/>
            <person name="Reyes R."/>
            <person name="Rise C."/>
            <person name="Rogov P."/>
            <person name="Ross K."/>
            <person name="Ryan E."/>
            <person name="Settipalli S."/>
            <person name="Shea T."/>
            <person name="Sherpa N."/>
            <person name="Shi L."/>
            <person name="Shih D."/>
            <person name="Sparrow T."/>
            <person name="Spaulding J."/>
            <person name="Stalker J."/>
            <person name="Stange-Thomann N."/>
            <person name="Stavropoulos S."/>
            <person name="Stone C."/>
            <person name="Strader C."/>
            <person name="Tesfaye S."/>
            <person name="Thomson T."/>
            <person name="Thoulutsang Y."/>
            <person name="Thoulutsang D."/>
            <person name="Topham K."/>
            <person name="Topping I."/>
            <person name="Tsamla T."/>
            <person name="Vassiliev H."/>
            <person name="Vo A."/>
            <person name="Wangchuk T."/>
            <person name="Wangdi T."/>
            <person name="Weiand M."/>
            <person name="Wilkinson J."/>
            <person name="Wilson A."/>
            <person name="Yadav S."/>
            <person name="Young G."/>
            <person name="Yu Q."/>
            <person name="Zembek L."/>
            <person name="Zhong D."/>
            <person name="Zimmer A."/>
            <person name="Zwirko Z."/>
            <person name="Jaffe D.B."/>
            <person name="Alvarez P."/>
            <person name="Brockman W."/>
            <person name="Butler J."/>
            <person name="Chin C."/>
            <person name="Gnerre S."/>
            <person name="Grabherr M."/>
            <person name="Kleber M."/>
            <person name="Mauceli E."/>
            <person name="MacCallum I."/>
        </authorList>
    </citation>
    <scope>NUCLEOTIDE SEQUENCE [LARGE SCALE GENOMIC DNA]</scope>
    <source>
        <strain evidence="11">Tucson 15287-2541.00</strain>
    </source>
</reference>
<feature type="region of interest" description="Disordered" evidence="8">
    <location>
        <begin position="570"/>
        <end position="609"/>
    </location>
</feature>
<dbReference type="GO" id="GO:0000792">
    <property type="term" value="C:heterochromatin"/>
    <property type="evidence" value="ECO:0007669"/>
    <property type="project" value="EnsemblMetazoa"/>
</dbReference>